<name>A0A835SGY4_VANPL</name>
<accession>A0A835SGY4</accession>
<dbReference type="AlphaFoldDB" id="A0A835SGY4"/>
<evidence type="ECO:0000313" key="2">
    <source>
        <dbReference type="Proteomes" id="UP000639772"/>
    </source>
</evidence>
<comment type="caution">
    <text evidence="1">The sequence shown here is derived from an EMBL/GenBank/DDBJ whole genome shotgun (WGS) entry which is preliminary data.</text>
</comment>
<dbReference type="EMBL" id="JADCNM010000001">
    <property type="protein sequence ID" value="KAG0503508.1"/>
    <property type="molecule type" value="Genomic_DNA"/>
</dbReference>
<reference evidence="1 2" key="1">
    <citation type="journal article" date="2020" name="Nat. Food">
        <title>A phased Vanilla planifolia genome enables genetic improvement of flavour and production.</title>
        <authorList>
            <person name="Hasing T."/>
            <person name="Tang H."/>
            <person name="Brym M."/>
            <person name="Khazi F."/>
            <person name="Huang T."/>
            <person name="Chambers A.H."/>
        </authorList>
    </citation>
    <scope>NUCLEOTIDE SEQUENCE [LARGE SCALE GENOMIC DNA]</scope>
    <source>
        <tissue evidence="1">Leaf</tissue>
    </source>
</reference>
<organism evidence="1 2">
    <name type="scientific">Vanilla planifolia</name>
    <name type="common">Vanilla</name>
    <dbReference type="NCBI Taxonomy" id="51239"/>
    <lineage>
        <taxon>Eukaryota</taxon>
        <taxon>Viridiplantae</taxon>
        <taxon>Streptophyta</taxon>
        <taxon>Embryophyta</taxon>
        <taxon>Tracheophyta</taxon>
        <taxon>Spermatophyta</taxon>
        <taxon>Magnoliopsida</taxon>
        <taxon>Liliopsida</taxon>
        <taxon>Asparagales</taxon>
        <taxon>Orchidaceae</taxon>
        <taxon>Vanilloideae</taxon>
        <taxon>Vanilleae</taxon>
        <taxon>Vanilla</taxon>
    </lineage>
</organism>
<sequence length="89" mass="10190">MIKFLESPLMCWKLLVSSGYSLVRKQGDATRQPHKSAQEKRWSLYASLGLLTRVVGELHRLAFEPRNSPKILEASNHVSEDHRNFITLA</sequence>
<evidence type="ECO:0000313" key="1">
    <source>
        <dbReference type="EMBL" id="KAG0503508.1"/>
    </source>
</evidence>
<protein>
    <submittedName>
        <fullName evidence="1">Uncharacterized protein</fullName>
    </submittedName>
</protein>
<gene>
    <name evidence="1" type="ORF">HPP92_003580</name>
</gene>
<dbReference type="Proteomes" id="UP000639772">
    <property type="component" value="Chromosome 1"/>
</dbReference>
<proteinExistence type="predicted"/>